<protein>
    <submittedName>
        <fullName evidence="2">Uncharacterized protein</fullName>
    </submittedName>
</protein>
<accession>A0A6A6TAH2</accession>
<gene>
    <name evidence="2" type="ORF">K491DRAFT_370444</name>
</gene>
<dbReference type="EMBL" id="MU004334">
    <property type="protein sequence ID" value="KAF2656652.1"/>
    <property type="molecule type" value="Genomic_DNA"/>
</dbReference>
<dbReference type="AlphaFoldDB" id="A0A6A6TAH2"/>
<keyword evidence="3" id="KW-1185">Reference proteome</keyword>
<keyword evidence="1" id="KW-0472">Membrane</keyword>
<reference evidence="2" key="1">
    <citation type="journal article" date="2020" name="Stud. Mycol.">
        <title>101 Dothideomycetes genomes: a test case for predicting lifestyles and emergence of pathogens.</title>
        <authorList>
            <person name="Haridas S."/>
            <person name="Albert R."/>
            <person name="Binder M."/>
            <person name="Bloem J."/>
            <person name="Labutti K."/>
            <person name="Salamov A."/>
            <person name="Andreopoulos B."/>
            <person name="Baker S."/>
            <person name="Barry K."/>
            <person name="Bills G."/>
            <person name="Bluhm B."/>
            <person name="Cannon C."/>
            <person name="Castanera R."/>
            <person name="Culley D."/>
            <person name="Daum C."/>
            <person name="Ezra D."/>
            <person name="Gonzalez J."/>
            <person name="Henrissat B."/>
            <person name="Kuo A."/>
            <person name="Liang C."/>
            <person name="Lipzen A."/>
            <person name="Lutzoni F."/>
            <person name="Magnuson J."/>
            <person name="Mondo S."/>
            <person name="Nolan M."/>
            <person name="Ohm R."/>
            <person name="Pangilinan J."/>
            <person name="Park H.-J."/>
            <person name="Ramirez L."/>
            <person name="Alfaro M."/>
            <person name="Sun H."/>
            <person name="Tritt A."/>
            <person name="Yoshinaga Y."/>
            <person name="Zwiers L.-H."/>
            <person name="Turgeon B."/>
            <person name="Goodwin S."/>
            <person name="Spatafora J."/>
            <person name="Crous P."/>
            <person name="Grigoriev I."/>
        </authorList>
    </citation>
    <scope>NUCLEOTIDE SEQUENCE</scope>
    <source>
        <strain evidence="2">CBS 122681</strain>
    </source>
</reference>
<organism evidence="2 3">
    <name type="scientific">Lophiostoma macrostomum CBS 122681</name>
    <dbReference type="NCBI Taxonomy" id="1314788"/>
    <lineage>
        <taxon>Eukaryota</taxon>
        <taxon>Fungi</taxon>
        <taxon>Dikarya</taxon>
        <taxon>Ascomycota</taxon>
        <taxon>Pezizomycotina</taxon>
        <taxon>Dothideomycetes</taxon>
        <taxon>Pleosporomycetidae</taxon>
        <taxon>Pleosporales</taxon>
        <taxon>Lophiostomataceae</taxon>
        <taxon>Lophiostoma</taxon>
    </lineage>
</organism>
<proteinExistence type="predicted"/>
<keyword evidence="1" id="KW-1133">Transmembrane helix</keyword>
<evidence type="ECO:0000313" key="2">
    <source>
        <dbReference type="EMBL" id="KAF2656652.1"/>
    </source>
</evidence>
<dbReference type="Proteomes" id="UP000799324">
    <property type="component" value="Unassembled WGS sequence"/>
</dbReference>
<keyword evidence="1" id="KW-0812">Transmembrane</keyword>
<sequence>MLVTARTSWYDSIMWCRYWVRRTRILTLGCWMGRYRPILQRGINAMDYGPRYETKRCLVSSRQSYRIHRECAPGEPRNGIAPFAFLCFRFSLLVLVLVLSLARAGGRVPICATTTGLENGLTRSAGQFPPVGNEARERWFVELGQYHSSW</sequence>
<evidence type="ECO:0000256" key="1">
    <source>
        <dbReference type="SAM" id="Phobius"/>
    </source>
</evidence>
<evidence type="ECO:0000313" key="3">
    <source>
        <dbReference type="Proteomes" id="UP000799324"/>
    </source>
</evidence>
<name>A0A6A6TAH2_9PLEO</name>
<feature type="transmembrane region" description="Helical" evidence="1">
    <location>
        <begin position="83"/>
        <end position="102"/>
    </location>
</feature>